<evidence type="ECO:0000313" key="1">
    <source>
        <dbReference type="EMBL" id="MCG5029857.1"/>
    </source>
</evidence>
<sequence length="261" mass="28817">MDYQAYGNDYTIKPLVTELKNPVKNILLVGNSFMYFNCGVNPMLVGIAASKGIKLVLTLVGISGSSLYWHDVKSYLRPNGLRSYAFSSDGKNTLQFINYPNGKIFDAVVLEDSSQGPIHPELNKLFAQSVARHGADVRATGAEPMLMMTWAYKGRPEMTRQLADAITKEANKNRMPVAPCGLAFARALREMPQLELIRTDNRHPTVAGTYLEACVFFASLLKQTPEGAGFFGKYDDMSVDPETGAGLQRAAWETVCDFNGW</sequence>
<organism evidence="1 2">
    <name type="scientific">Mesosutterella porci</name>
    <dbReference type="NCBI Taxonomy" id="2915351"/>
    <lineage>
        <taxon>Bacteria</taxon>
        <taxon>Pseudomonadati</taxon>
        <taxon>Pseudomonadota</taxon>
        <taxon>Betaproteobacteria</taxon>
        <taxon>Burkholderiales</taxon>
        <taxon>Sutterellaceae</taxon>
        <taxon>Mesosutterella</taxon>
    </lineage>
</organism>
<keyword evidence="2" id="KW-1185">Reference proteome</keyword>
<name>A0ABS9MNB2_9BURK</name>
<dbReference type="RefSeq" id="WP_237977514.1">
    <property type="nucleotide sequence ID" value="NZ_JAKNCT010000001.1"/>
</dbReference>
<dbReference type="SUPFAM" id="SSF52266">
    <property type="entry name" value="SGNH hydrolase"/>
    <property type="match status" value="1"/>
</dbReference>
<protein>
    <recommendedName>
        <fullName evidence="3">SGNH/GDSL hydrolase family protein</fullName>
    </recommendedName>
</protein>
<dbReference type="InterPro" id="IPR036514">
    <property type="entry name" value="SGNH_hydro_sf"/>
</dbReference>
<dbReference type="Proteomes" id="UP001297600">
    <property type="component" value="Unassembled WGS sequence"/>
</dbReference>
<dbReference type="Gene3D" id="3.40.50.1110">
    <property type="entry name" value="SGNH hydrolase"/>
    <property type="match status" value="1"/>
</dbReference>
<comment type="caution">
    <text evidence="1">The sequence shown here is derived from an EMBL/GenBank/DDBJ whole genome shotgun (WGS) entry which is preliminary data.</text>
</comment>
<dbReference type="EMBL" id="JAKNCT010000001">
    <property type="protein sequence ID" value="MCG5029857.1"/>
    <property type="molecule type" value="Genomic_DNA"/>
</dbReference>
<evidence type="ECO:0000313" key="2">
    <source>
        <dbReference type="Proteomes" id="UP001297600"/>
    </source>
</evidence>
<proteinExistence type="predicted"/>
<reference evidence="1 2" key="1">
    <citation type="submission" date="2022-02" db="EMBL/GenBank/DDBJ databases">
        <title>Mesosutterella porci, a novel member of the family Sutterellaceae from pig feces.</title>
        <authorList>
            <person name="Wylensek D."/>
            <person name="Clavel T."/>
        </authorList>
    </citation>
    <scope>NUCLEOTIDE SEQUENCE [LARGE SCALE GENOMIC DNA]</scope>
    <source>
        <strain evidence="2">oilRF-744-wt-GAM-9</strain>
    </source>
</reference>
<evidence type="ECO:0008006" key="3">
    <source>
        <dbReference type="Google" id="ProtNLM"/>
    </source>
</evidence>
<gene>
    <name evidence="1" type="ORF">MAF45_00090</name>
</gene>
<accession>A0ABS9MNB2</accession>